<accession>A0AAV4XWI0</accession>
<dbReference type="Proteomes" id="UP001054945">
    <property type="component" value="Unassembled WGS sequence"/>
</dbReference>
<sequence>MALQNVGWQWEKNTSNYDGEICGIQEAAKQLLSHELPPRRVVSSIDSQATISTLSSNSPSDCQNTIQCCAKPAEWLTSGWVLHLQWVPMVSHRQLHQQKPQGSFSPRREAFKREVLTNH</sequence>
<organism evidence="2 3">
    <name type="scientific">Caerostris extrusa</name>
    <name type="common">Bark spider</name>
    <name type="synonym">Caerostris bankana</name>
    <dbReference type="NCBI Taxonomy" id="172846"/>
    <lineage>
        <taxon>Eukaryota</taxon>
        <taxon>Metazoa</taxon>
        <taxon>Ecdysozoa</taxon>
        <taxon>Arthropoda</taxon>
        <taxon>Chelicerata</taxon>
        <taxon>Arachnida</taxon>
        <taxon>Araneae</taxon>
        <taxon>Araneomorphae</taxon>
        <taxon>Entelegynae</taxon>
        <taxon>Araneoidea</taxon>
        <taxon>Araneidae</taxon>
        <taxon>Caerostris</taxon>
    </lineage>
</organism>
<evidence type="ECO:0008006" key="4">
    <source>
        <dbReference type="Google" id="ProtNLM"/>
    </source>
</evidence>
<keyword evidence="3" id="KW-1185">Reference proteome</keyword>
<reference evidence="2 3" key="1">
    <citation type="submission" date="2021-06" db="EMBL/GenBank/DDBJ databases">
        <title>Caerostris extrusa draft genome.</title>
        <authorList>
            <person name="Kono N."/>
            <person name="Arakawa K."/>
        </authorList>
    </citation>
    <scope>NUCLEOTIDE SEQUENCE [LARGE SCALE GENOMIC DNA]</scope>
</reference>
<dbReference type="InterPro" id="IPR036397">
    <property type="entry name" value="RNaseH_sf"/>
</dbReference>
<dbReference type="GO" id="GO:0003676">
    <property type="term" value="F:nucleic acid binding"/>
    <property type="evidence" value="ECO:0007669"/>
    <property type="project" value="InterPro"/>
</dbReference>
<comment type="caution">
    <text evidence="2">The sequence shown here is derived from an EMBL/GenBank/DDBJ whole genome shotgun (WGS) entry which is preliminary data.</text>
</comment>
<evidence type="ECO:0000313" key="3">
    <source>
        <dbReference type="Proteomes" id="UP001054945"/>
    </source>
</evidence>
<feature type="compositionally biased region" description="Basic and acidic residues" evidence="1">
    <location>
        <begin position="106"/>
        <end position="119"/>
    </location>
</feature>
<protein>
    <recommendedName>
        <fullName evidence="4">RNase H type-1 domain-containing protein</fullName>
    </recommendedName>
</protein>
<dbReference type="AlphaFoldDB" id="A0AAV4XWI0"/>
<evidence type="ECO:0000313" key="2">
    <source>
        <dbReference type="EMBL" id="GIY98239.1"/>
    </source>
</evidence>
<proteinExistence type="predicted"/>
<gene>
    <name evidence="2" type="ORF">CEXT_453071</name>
</gene>
<feature type="region of interest" description="Disordered" evidence="1">
    <location>
        <begin position="97"/>
        <end position="119"/>
    </location>
</feature>
<name>A0AAV4XWI0_CAEEX</name>
<dbReference type="Gene3D" id="3.30.420.10">
    <property type="entry name" value="Ribonuclease H-like superfamily/Ribonuclease H"/>
    <property type="match status" value="1"/>
</dbReference>
<dbReference type="EMBL" id="BPLR01000902">
    <property type="protein sequence ID" value="GIY98239.1"/>
    <property type="molecule type" value="Genomic_DNA"/>
</dbReference>
<evidence type="ECO:0000256" key="1">
    <source>
        <dbReference type="SAM" id="MobiDB-lite"/>
    </source>
</evidence>